<organism evidence="2 3">
    <name type="scientific">Morus notabilis</name>
    <dbReference type="NCBI Taxonomy" id="981085"/>
    <lineage>
        <taxon>Eukaryota</taxon>
        <taxon>Viridiplantae</taxon>
        <taxon>Streptophyta</taxon>
        <taxon>Embryophyta</taxon>
        <taxon>Tracheophyta</taxon>
        <taxon>Spermatophyta</taxon>
        <taxon>Magnoliopsida</taxon>
        <taxon>eudicotyledons</taxon>
        <taxon>Gunneridae</taxon>
        <taxon>Pentapetalae</taxon>
        <taxon>rosids</taxon>
        <taxon>fabids</taxon>
        <taxon>Rosales</taxon>
        <taxon>Moraceae</taxon>
        <taxon>Moreae</taxon>
        <taxon>Morus</taxon>
    </lineage>
</organism>
<proteinExistence type="predicted"/>
<gene>
    <name evidence="2" type="ORF">L484_019495</name>
</gene>
<dbReference type="SUPFAM" id="SSF53474">
    <property type="entry name" value="alpha/beta-Hydrolases"/>
    <property type="match status" value="1"/>
</dbReference>
<dbReference type="PANTHER" id="PTHR42886:SF38">
    <property type="entry name" value="ALPHA_BETA-HYDROLASES SUPERFAMILY PROTEIN"/>
    <property type="match status" value="1"/>
</dbReference>
<dbReference type="InterPro" id="IPR022742">
    <property type="entry name" value="Hydrolase_4"/>
</dbReference>
<dbReference type="Pfam" id="PF12146">
    <property type="entry name" value="Hydrolase_4"/>
    <property type="match status" value="1"/>
</dbReference>
<accession>W9RRX9</accession>
<dbReference type="Proteomes" id="UP000030645">
    <property type="component" value="Unassembled WGS sequence"/>
</dbReference>
<dbReference type="Gene3D" id="3.40.50.1820">
    <property type="entry name" value="alpha/beta hydrolase"/>
    <property type="match status" value="1"/>
</dbReference>
<reference evidence="3" key="1">
    <citation type="submission" date="2013-01" db="EMBL/GenBank/DDBJ databases">
        <title>Draft Genome Sequence of a Mulberry Tree, Morus notabilis C.K. Schneid.</title>
        <authorList>
            <person name="He N."/>
            <person name="Zhao S."/>
        </authorList>
    </citation>
    <scope>NUCLEOTIDE SEQUENCE</scope>
</reference>
<evidence type="ECO:0000313" key="3">
    <source>
        <dbReference type="Proteomes" id="UP000030645"/>
    </source>
</evidence>
<keyword evidence="3" id="KW-1185">Reference proteome</keyword>
<evidence type="ECO:0000259" key="1">
    <source>
        <dbReference type="Pfam" id="PF12146"/>
    </source>
</evidence>
<sequence>MIYPEQVWVVVSFGAVYNNNNQPKFMSVNAQKQQRAPHPGSKELVIICHGIHSSKERIPMVNLAAALEKEGISAFRFDFPGNGESEGSFQYGNYRREADDLRDVVQHFRRANRTITAIVGHSKGGNAVVLYAGKYKDVHTVVNISGRFDLERGMEGRLGKDFRQRIKQDGYIDVKNKRGKFLYRVTEESLMDRLTTDVQGTCKTIDQNCRVLTVHGTRDQMVPVEDAFEFNKFISNHKICVIEGADHEYTSHQDELACTVLDFISADFPKDQNASIKGDSNVHSRL</sequence>
<dbReference type="EMBL" id="KE344557">
    <property type="protein sequence ID" value="EXB66857.1"/>
    <property type="molecule type" value="Genomic_DNA"/>
</dbReference>
<name>W9RRX9_9ROSA</name>
<feature type="domain" description="Serine aminopeptidase S33" evidence="1">
    <location>
        <begin position="42"/>
        <end position="154"/>
    </location>
</feature>
<protein>
    <recommendedName>
        <fullName evidence="1">Serine aminopeptidase S33 domain-containing protein</fullName>
    </recommendedName>
</protein>
<dbReference type="PANTHER" id="PTHR42886">
    <property type="entry name" value="RE40534P-RELATED"/>
    <property type="match status" value="1"/>
</dbReference>
<dbReference type="eggNOG" id="KOG4667">
    <property type="taxonomic scope" value="Eukaryota"/>
</dbReference>
<dbReference type="InterPro" id="IPR029058">
    <property type="entry name" value="AB_hydrolase_fold"/>
</dbReference>
<dbReference type="STRING" id="981085.W9RRX9"/>
<evidence type="ECO:0000313" key="2">
    <source>
        <dbReference type="EMBL" id="EXB66857.1"/>
    </source>
</evidence>
<dbReference type="AlphaFoldDB" id="W9RRX9"/>